<proteinExistence type="predicted"/>
<feature type="compositionally biased region" description="Basic and acidic residues" evidence="1">
    <location>
        <begin position="23"/>
        <end position="39"/>
    </location>
</feature>
<feature type="compositionally biased region" description="Basic and acidic residues" evidence="1">
    <location>
        <begin position="55"/>
        <end position="64"/>
    </location>
</feature>
<dbReference type="EMBL" id="VSSQ01045985">
    <property type="protein sequence ID" value="MPM99930.1"/>
    <property type="molecule type" value="Genomic_DNA"/>
</dbReference>
<accession>A0A645EDH6</accession>
<feature type="region of interest" description="Disordered" evidence="1">
    <location>
        <begin position="55"/>
        <end position="82"/>
    </location>
</feature>
<comment type="caution">
    <text evidence="2">The sequence shown here is derived from an EMBL/GenBank/DDBJ whole genome shotgun (WGS) entry which is preliminary data.</text>
</comment>
<feature type="region of interest" description="Disordered" evidence="1">
    <location>
        <begin position="1"/>
        <end position="39"/>
    </location>
</feature>
<gene>
    <name evidence="2" type="ORF">SDC9_147125</name>
</gene>
<name>A0A645EDH6_9ZZZZ</name>
<reference evidence="2" key="1">
    <citation type="submission" date="2019-08" db="EMBL/GenBank/DDBJ databases">
        <authorList>
            <person name="Kucharzyk K."/>
            <person name="Murdoch R.W."/>
            <person name="Higgins S."/>
            <person name="Loffler F."/>
        </authorList>
    </citation>
    <scope>NUCLEOTIDE SEQUENCE</scope>
</reference>
<protein>
    <submittedName>
        <fullName evidence="2">Uncharacterized protein</fullName>
    </submittedName>
</protein>
<organism evidence="2">
    <name type="scientific">bioreactor metagenome</name>
    <dbReference type="NCBI Taxonomy" id="1076179"/>
    <lineage>
        <taxon>unclassified sequences</taxon>
        <taxon>metagenomes</taxon>
        <taxon>ecological metagenomes</taxon>
    </lineage>
</organism>
<feature type="compositionally biased region" description="Basic and acidic residues" evidence="1">
    <location>
        <begin position="73"/>
        <end position="82"/>
    </location>
</feature>
<sequence length="82" mass="9394">MADELGGKAQQHGSQRTARHQLCGKDEEGHGHQRKAVDAREHFLEDDQLWIASAHEDRQGCRDGQRKRHRKAQREQGDDGNK</sequence>
<evidence type="ECO:0000256" key="1">
    <source>
        <dbReference type="SAM" id="MobiDB-lite"/>
    </source>
</evidence>
<dbReference type="AlphaFoldDB" id="A0A645EDH6"/>
<evidence type="ECO:0000313" key="2">
    <source>
        <dbReference type="EMBL" id="MPM99930.1"/>
    </source>
</evidence>